<feature type="domain" description="NAD(P)-binding" evidence="1">
    <location>
        <begin position="16"/>
        <end position="201"/>
    </location>
</feature>
<evidence type="ECO:0000313" key="2">
    <source>
        <dbReference type="EMBL" id="SER30094.1"/>
    </source>
</evidence>
<dbReference type="EMBL" id="FOFB01000033">
    <property type="protein sequence ID" value="SER30094.1"/>
    <property type="molecule type" value="Genomic_DNA"/>
</dbReference>
<evidence type="ECO:0000313" key="3">
    <source>
        <dbReference type="Proteomes" id="UP000199021"/>
    </source>
</evidence>
<proteinExistence type="predicted"/>
<dbReference type="Gene3D" id="3.40.50.720">
    <property type="entry name" value="NAD(P)-binding Rossmann-like Domain"/>
    <property type="match status" value="1"/>
</dbReference>
<dbReference type="InParanoid" id="A0A1H9N2C8"/>
<dbReference type="CDD" id="cd05266">
    <property type="entry name" value="SDR_a4"/>
    <property type="match status" value="1"/>
</dbReference>
<dbReference type="InterPro" id="IPR016040">
    <property type="entry name" value="NAD(P)-bd_dom"/>
</dbReference>
<reference evidence="3" key="1">
    <citation type="submission" date="2016-10" db="EMBL/GenBank/DDBJ databases">
        <authorList>
            <person name="Varghese N."/>
            <person name="Submissions S."/>
        </authorList>
    </citation>
    <scope>NUCLEOTIDE SEQUENCE [LARGE SCALE GENOMIC DNA]</scope>
    <source>
        <strain evidence="3">DSM 24740</strain>
    </source>
</reference>
<dbReference type="OrthoDB" id="751203at2"/>
<protein>
    <submittedName>
        <fullName evidence="2">Nucleoside-diphosphate-sugar epimerase</fullName>
    </submittedName>
</protein>
<dbReference type="STRING" id="478744.SAMN05444359_13323"/>
<dbReference type="InterPro" id="IPR051783">
    <property type="entry name" value="NAD(P)-dependent_oxidoreduct"/>
</dbReference>
<evidence type="ECO:0000259" key="1">
    <source>
        <dbReference type="Pfam" id="PF13460"/>
    </source>
</evidence>
<dbReference type="PANTHER" id="PTHR48079:SF6">
    <property type="entry name" value="NAD(P)-BINDING DOMAIN-CONTAINING PROTEIN-RELATED"/>
    <property type="match status" value="1"/>
</dbReference>
<dbReference type="PROSITE" id="PS51257">
    <property type="entry name" value="PROKAR_LIPOPROTEIN"/>
    <property type="match status" value="1"/>
</dbReference>
<dbReference type="Proteomes" id="UP000199021">
    <property type="component" value="Unassembled WGS sequence"/>
</dbReference>
<sequence>MKENFSPLSISILGCGWLGLPLLCSLVDAGHDVKGSARRPEPLTAIKAAGGTPFRIDLPGEIPEDFIGGTDSALIITLPPCGRQLGTAATEHYLACLQSVSRACGENQPRVFFTSSTGVYGDAKGEVTEATPPQPNTHSSRAVLAAEEWLQRKFTDLTILRLAGLIAEDRHPGRFYGGRDRLIPNSEAPVNLVHRADVISAIRLLLKKPQSKKLFNVCAASHPAKGAFYKRAANSIGLQVPGFKPGGKGDKIISSHALRELGWAPLHENLM</sequence>
<dbReference type="PANTHER" id="PTHR48079">
    <property type="entry name" value="PROTEIN YEEZ"/>
    <property type="match status" value="1"/>
</dbReference>
<dbReference type="InterPro" id="IPR036291">
    <property type="entry name" value="NAD(P)-bd_dom_sf"/>
</dbReference>
<gene>
    <name evidence="2" type="ORF">SAMN05444359_13323</name>
</gene>
<dbReference type="AlphaFoldDB" id="A0A1H9N2C8"/>
<dbReference type="SUPFAM" id="SSF51735">
    <property type="entry name" value="NAD(P)-binding Rossmann-fold domains"/>
    <property type="match status" value="1"/>
</dbReference>
<dbReference type="RefSeq" id="WP_090172704.1">
    <property type="nucleotide sequence ID" value="NZ_FOFB01000033.1"/>
</dbReference>
<keyword evidence="3" id="KW-1185">Reference proteome</keyword>
<name>A0A1H9N2C8_9BACT</name>
<organism evidence="2 3">
    <name type="scientific">Neolewinella agarilytica</name>
    <dbReference type="NCBI Taxonomy" id="478744"/>
    <lineage>
        <taxon>Bacteria</taxon>
        <taxon>Pseudomonadati</taxon>
        <taxon>Bacteroidota</taxon>
        <taxon>Saprospiria</taxon>
        <taxon>Saprospirales</taxon>
        <taxon>Lewinellaceae</taxon>
        <taxon>Neolewinella</taxon>
    </lineage>
</organism>
<dbReference type="GO" id="GO:0004029">
    <property type="term" value="F:aldehyde dehydrogenase (NAD+) activity"/>
    <property type="evidence" value="ECO:0007669"/>
    <property type="project" value="TreeGrafter"/>
</dbReference>
<dbReference type="Pfam" id="PF13460">
    <property type="entry name" value="NAD_binding_10"/>
    <property type="match status" value="1"/>
</dbReference>
<dbReference type="GO" id="GO:0005737">
    <property type="term" value="C:cytoplasm"/>
    <property type="evidence" value="ECO:0007669"/>
    <property type="project" value="TreeGrafter"/>
</dbReference>
<accession>A0A1H9N2C8</accession>